<reference evidence="4 5" key="1">
    <citation type="submission" date="2018-06" db="EMBL/GenBank/DDBJ databases">
        <title>Genomic Encyclopedia of Archaeal and Bacterial Type Strains, Phase II (KMG-II): from individual species to whole genera.</title>
        <authorList>
            <person name="Goeker M."/>
        </authorList>
    </citation>
    <scope>NUCLEOTIDE SEQUENCE [LARGE SCALE GENOMIC DNA]</scope>
    <source>
        <strain evidence="4 5">DSM 29821</strain>
    </source>
</reference>
<dbReference type="Pfam" id="PF01841">
    <property type="entry name" value="Transglut_core"/>
    <property type="match status" value="1"/>
</dbReference>
<comment type="caution">
    <text evidence="4">The sequence shown here is derived from an EMBL/GenBank/DDBJ whole genome shotgun (WGS) entry which is preliminary data.</text>
</comment>
<evidence type="ECO:0000313" key="4">
    <source>
        <dbReference type="EMBL" id="RAJ82075.1"/>
    </source>
</evidence>
<dbReference type="RefSeq" id="WP_111592623.1">
    <property type="nucleotide sequence ID" value="NZ_QLMA01000004.1"/>
</dbReference>
<keyword evidence="5" id="KW-1185">Reference proteome</keyword>
<feature type="chain" id="PRO_5016304631" evidence="1">
    <location>
        <begin position="25"/>
        <end position="674"/>
    </location>
</feature>
<feature type="domain" description="DUF3857" evidence="3">
    <location>
        <begin position="72"/>
        <end position="226"/>
    </location>
</feature>
<name>A0A327W1F2_9BACT</name>
<proteinExistence type="predicted"/>
<dbReference type="PROSITE" id="PS51257">
    <property type="entry name" value="PROKAR_LIPOPROTEIN"/>
    <property type="match status" value="1"/>
</dbReference>
<dbReference type="InterPro" id="IPR002931">
    <property type="entry name" value="Transglutaminase-like"/>
</dbReference>
<dbReference type="Gene3D" id="3.10.620.30">
    <property type="match status" value="1"/>
</dbReference>
<evidence type="ECO:0000313" key="5">
    <source>
        <dbReference type="Proteomes" id="UP000249819"/>
    </source>
</evidence>
<dbReference type="InterPro" id="IPR024618">
    <property type="entry name" value="DUF3857"/>
</dbReference>
<dbReference type="Gene3D" id="2.60.40.3140">
    <property type="match status" value="1"/>
</dbReference>
<dbReference type="EMBL" id="QLMA01000004">
    <property type="protein sequence ID" value="RAJ82075.1"/>
    <property type="molecule type" value="Genomic_DNA"/>
</dbReference>
<dbReference type="Gene3D" id="2.60.120.1130">
    <property type="match status" value="1"/>
</dbReference>
<gene>
    <name evidence="4" type="ORF">CLV59_104300</name>
</gene>
<dbReference type="Proteomes" id="UP000249819">
    <property type="component" value="Unassembled WGS sequence"/>
</dbReference>
<evidence type="ECO:0000259" key="2">
    <source>
        <dbReference type="Pfam" id="PF01841"/>
    </source>
</evidence>
<feature type="signal peptide" evidence="1">
    <location>
        <begin position="1"/>
        <end position="24"/>
    </location>
</feature>
<dbReference type="OrthoDB" id="98874at2"/>
<keyword evidence="1" id="KW-0732">Signal</keyword>
<protein>
    <submittedName>
        <fullName evidence="4">Transglutaminase superfamily protein</fullName>
    </submittedName>
</protein>
<feature type="domain" description="Transglutaminase-like" evidence="2">
    <location>
        <begin position="318"/>
        <end position="388"/>
    </location>
</feature>
<evidence type="ECO:0000259" key="3">
    <source>
        <dbReference type="Pfam" id="PF12969"/>
    </source>
</evidence>
<evidence type="ECO:0000256" key="1">
    <source>
        <dbReference type="SAM" id="SignalP"/>
    </source>
</evidence>
<sequence length="674" mass="76612">MRYNSVVLAFFTLTSCLFSTVLYAQDGAKMKFGKVSKEEFNLSSAKDTGAHAIIISEIGSSAFETNGSSLAVVYKVHKRYKIVDKSGYDYANVKVNLFKGNTNNTQEEISKIKASAYNLENGEIKETKLESKDIYTEQTIKNYVTKKFAIPGVKEGTIIEYSYTVTSPFWTSLPSWTYQHSIPTLWSEYTVSIPDFLRFVQLGTGFEPYVEKTRNTSHTVFSFRYEPYGATGQSENVSLSSEITHFRWAAKDLPAIRDEKFITTTDNYVNRIEFQLASYKFGEVAKDTKNTWPKLMEDLNKDEDFGAAMGKNGNFMDNITDELIKGATSDQEKAARIFNWVKTNVICNDSRGIWTSQRLKTTLTSKKGGVSDINLLLVGLLRRAKLDAFPIILSTREHGYVSYYPLLSRFNYVIAAVRLEDNVVTLDATDPLLGFGKLLPSCYNGDARIVDELGSNFVISADSLHEAEMTSVSFDKFEKGAFHGTFQQRPTYLQSYNIRKEIQSKKKEGFFERIGKSFNGEVEISNGQVNDLDSLNDAIMVSYDFKMKGGEDDDVIYLNPFVGSAYKENIFKAAERKYPVEMNAVYDEMYSLNFQIPEGYVVDELPKSSIVKFNETEGIFQYLIQATEDRVQMRCRIQLKKATFEPEDYPSLRDFWGMIVKKQAEQIVLKKKKA</sequence>
<accession>A0A327W1F2</accession>
<dbReference type="Pfam" id="PF12969">
    <property type="entry name" value="DUF3857"/>
    <property type="match status" value="1"/>
</dbReference>
<organism evidence="4 5">
    <name type="scientific">Chitinophaga dinghuensis</name>
    <dbReference type="NCBI Taxonomy" id="1539050"/>
    <lineage>
        <taxon>Bacteria</taxon>
        <taxon>Pseudomonadati</taxon>
        <taxon>Bacteroidota</taxon>
        <taxon>Chitinophagia</taxon>
        <taxon>Chitinophagales</taxon>
        <taxon>Chitinophagaceae</taxon>
        <taxon>Chitinophaga</taxon>
    </lineage>
</organism>
<dbReference type="AlphaFoldDB" id="A0A327W1F2"/>